<gene>
    <name evidence="1" type="ORF">SCALOS_LOCUS1848</name>
</gene>
<evidence type="ECO:0000313" key="1">
    <source>
        <dbReference type="EMBL" id="CAG8466586.1"/>
    </source>
</evidence>
<sequence length="205" mass="24355">MPKIFNKYYVVRVGHKTGIYINWEDCKKQIHKYPSALYKKFNTKKQAEEYINEQNQEKNENFEQIWTDRCCENNRKIDAYAGIGVFFKDNDPRNLSEKLPDTNQTNNRAEIFAIIRAIEISKNDQDIIINTDSIYVINSYKVKNPKKNFDLVNRMNDLIKERKGKVIFKHVKGHSDIYENEQTDRFAYLGSQKPHVKLTLPERKE</sequence>
<dbReference type="Proteomes" id="UP000789860">
    <property type="component" value="Unassembled WGS sequence"/>
</dbReference>
<organism evidence="1 2">
    <name type="scientific">Scutellospora calospora</name>
    <dbReference type="NCBI Taxonomy" id="85575"/>
    <lineage>
        <taxon>Eukaryota</taxon>
        <taxon>Fungi</taxon>
        <taxon>Fungi incertae sedis</taxon>
        <taxon>Mucoromycota</taxon>
        <taxon>Glomeromycotina</taxon>
        <taxon>Glomeromycetes</taxon>
        <taxon>Diversisporales</taxon>
        <taxon>Gigasporaceae</taxon>
        <taxon>Scutellospora</taxon>
    </lineage>
</organism>
<name>A0ACA9KDD6_9GLOM</name>
<comment type="caution">
    <text evidence="1">The sequence shown here is derived from an EMBL/GenBank/DDBJ whole genome shotgun (WGS) entry which is preliminary data.</text>
</comment>
<proteinExistence type="predicted"/>
<keyword evidence="2" id="KW-1185">Reference proteome</keyword>
<accession>A0ACA9KDD6</accession>
<reference evidence="1" key="1">
    <citation type="submission" date="2021-06" db="EMBL/GenBank/DDBJ databases">
        <authorList>
            <person name="Kallberg Y."/>
            <person name="Tangrot J."/>
            <person name="Rosling A."/>
        </authorList>
    </citation>
    <scope>NUCLEOTIDE SEQUENCE</scope>
    <source>
        <strain evidence="1">AU212A</strain>
    </source>
</reference>
<protein>
    <submittedName>
        <fullName evidence="1">5465_t:CDS:1</fullName>
    </submittedName>
</protein>
<evidence type="ECO:0000313" key="2">
    <source>
        <dbReference type="Proteomes" id="UP000789860"/>
    </source>
</evidence>
<dbReference type="EMBL" id="CAJVPM010001409">
    <property type="protein sequence ID" value="CAG8466586.1"/>
    <property type="molecule type" value="Genomic_DNA"/>
</dbReference>